<dbReference type="OrthoDB" id="9805416at2"/>
<sequence>MKVVILDDWEQFLLHHPKLDMLKQHFDVEIYHDKPTAEVLLQRIMHADVVIPIRERTAFTREMLEQLKNIKLIAQTGSGLAHIDMEAANRLHIPIATTPGGSSSVVELIVGFMIAFSRQLILLHEEIKNNNWKDAVGISLENKTVGIIGLGKIGTGVAEIAKTFHMNVISWGPRLTKERALKQGVTYVSLDKLLQQSHFVVIAVRLVPETRKLLSERHFNIMRKDALLINTARGEILDEDALVFALQQRQIGGAALDVYSSEPLVPEHPLLQLDNVILSPHIGWKTDHIFNQFLTVSIENIISYFHDHKPIRIANPEVLKR</sequence>
<keyword evidence="2 4" id="KW-0560">Oxidoreductase</keyword>
<dbReference type="GO" id="GO:0051287">
    <property type="term" value="F:NAD binding"/>
    <property type="evidence" value="ECO:0007669"/>
    <property type="project" value="InterPro"/>
</dbReference>
<gene>
    <name evidence="7" type="ORF">G4D61_10230</name>
</gene>
<dbReference type="FunFam" id="3.40.50.720:FF:000203">
    <property type="entry name" value="D-3-phosphoglycerate dehydrogenase (SerA)"/>
    <property type="match status" value="1"/>
</dbReference>
<dbReference type="GO" id="GO:0016616">
    <property type="term" value="F:oxidoreductase activity, acting on the CH-OH group of donors, NAD or NADP as acceptor"/>
    <property type="evidence" value="ECO:0007669"/>
    <property type="project" value="InterPro"/>
</dbReference>
<proteinExistence type="inferred from homology"/>
<dbReference type="InterPro" id="IPR006140">
    <property type="entry name" value="D-isomer_DH_NAD-bd"/>
</dbReference>
<dbReference type="CDD" id="cd12169">
    <property type="entry name" value="PGDH_like_1"/>
    <property type="match status" value="1"/>
</dbReference>
<feature type="domain" description="D-isomer specific 2-hydroxyacid dehydrogenase NAD-binding" evidence="6">
    <location>
        <begin position="111"/>
        <end position="283"/>
    </location>
</feature>
<protein>
    <submittedName>
        <fullName evidence="7">D-2-hydroxyacid dehydrogenase family protein</fullName>
    </submittedName>
</protein>
<keyword evidence="3" id="KW-0520">NAD</keyword>
<dbReference type="Gene3D" id="3.40.50.720">
    <property type="entry name" value="NAD(P)-binding Rossmann-like Domain"/>
    <property type="match status" value="2"/>
</dbReference>
<accession>A0A6M0P6I8</accession>
<keyword evidence="8" id="KW-1185">Reference proteome</keyword>
<dbReference type="EMBL" id="JAAIWK010000015">
    <property type="protein sequence ID" value="NEY20332.1"/>
    <property type="molecule type" value="Genomic_DNA"/>
</dbReference>
<comment type="caution">
    <text evidence="7">The sequence shown here is derived from an EMBL/GenBank/DDBJ whole genome shotgun (WGS) entry which is preliminary data.</text>
</comment>
<comment type="similarity">
    <text evidence="1 4">Belongs to the D-isomer specific 2-hydroxyacid dehydrogenase family.</text>
</comment>
<dbReference type="InterPro" id="IPR050857">
    <property type="entry name" value="D-2-hydroxyacid_DH"/>
</dbReference>
<evidence type="ECO:0000256" key="2">
    <source>
        <dbReference type="ARBA" id="ARBA00023002"/>
    </source>
</evidence>
<dbReference type="RefSeq" id="WP_052137813.1">
    <property type="nucleotide sequence ID" value="NZ_JAAIWK010000015.1"/>
</dbReference>
<dbReference type="SUPFAM" id="SSF52283">
    <property type="entry name" value="Formate/glycerate dehydrogenase catalytic domain-like"/>
    <property type="match status" value="1"/>
</dbReference>
<dbReference type="Pfam" id="PF02826">
    <property type="entry name" value="2-Hacid_dh_C"/>
    <property type="match status" value="1"/>
</dbReference>
<dbReference type="PANTHER" id="PTHR42789">
    <property type="entry name" value="D-ISOMER SPECIFIC 2-HYDROXYACID DEHYDROGENASE FAMILY PROTEIN (AFU_ORTHOLOGUE AFUA_6G10090)"/>
    <property type="match status" value="1"/>
</dbReference>
<evidence type="ECO:0000313" key="7">
    <source>
        <dbReference type="EMBL" id="NEY20332.1"/>
    </source>
</evidence>
<dbReference type="AlphaFoldDB" id="A0A6M0P6I8"/>
<dbReference type="PANTHER" id="PTHR42789:SF1">
    <property type="entry name" value="D-ISOMER SPECIFIC 2-HYDROXYACID DEHYDROGENASE FAMILY PROTEIN (AFU_ORTHOLOGUE AFUA_6G10090)"/>
    <property type="match status" value="1"/>
</dbReference>
<evidence type="ECO:0000313" key="8">
    <source>
        <dbReference type="Proteomes" id="UP000476934"/>
    </source>
</evidence>
<dbReference type="InterPro" id="IPR006139">
    <property type="entry name" value="D-isomer_2_OHA_DH_cat_dom"/>
</dbReference>
<evidence type="ECO:0000259" key="6">
    <source>
        <dbReference type="Pfam" id="PF02826"/>
    </source>
</evidence>
<evidence type="ECO:0000256" key="1">
    <source>
        <dbReference type="ARBA" id="ARBA00005854"/>
    </source>
</evidence>
<reference evidence="7 8" key="2">
    <citation type="submission" date="2020-03" db="EMBL/GenBank/DDBJ databases">
        <title>Bacillus aquiflavi sp. nov., isolated from yellow water of strong flavor Chinese baijiu in Yibin region of China.</title>
        <authorList>
            <person name="Xie J."/>
        </authorList>
    </citation>
    <scope>NUCLEOTIDE SEQUENCE [LARGE SCALE GENOMIC DNA]</scope>
    <source>
        <strain evidence="7 8">Gsoil 114</strain>
    </source>
</reference>
<dbReference type="InterPro" id="IPR029753">
    <property type="entry name" value="D-isomer_DH_CS"/>
</dbReference>
<organism evidence="7 8">
    <name type="scientific">Heyndrickxia ginsengihumi</name>
    <dbReference type="NCBI Taxonomy" id="363870"/>
    <lineage>
        <taxon>Bacteria</taxon>
        <taxon>Bacillati</taxon>
        <taxon>Bacillota</taxon>
        <taxon>Bacilli</taxon>
        <taxon>Bacillales</taxon>
        <taxon>Bacillaceae</taxon>
        <taxon>Heyndrickxia</taxon>
    </lineage>
</organism>
<evidence type="ECO:0000256" key="4">
    <source>
        <dbReference type="RuleBase" id="RU003719"/>
    </source>
</evidence>
<evidence type="ECO:0000259" key="5">
    <source>
        <dbReference type="Pfam" id="PF00389"/>
    </source>
</evidence>
<name>A0A6M0P6I8_9BACI</name>
<dbReference type="Proteomes" id="UP000476934">
    <property type="component" value="Unassembled WGS sequence"/>
</dbReference>
<evidence type="ECO:0000256" key="3">
    <source>
        <dbReference type="ARBA" id="ARBA00023027"/>
    </source>
</evidence>
<dbReference type="InterPro" id="IPR036291">
    <property type="entry name" value="NAD(P)-bd_dom_sf"/>
</dbReference>
<dbReference type="Pfam" id="PF00389">
    <property type="entry name" value="2-Hacid_dh"/>
    <property type="match status" value="1"/>
</dbReference>
<feature type="domain" description="D-isomer specific 2-hydroxyacid dehydrogenase catalytic" evidence="5">
    <location>
        <begin position="15"/>
        <end position="313"/>
    </location>
</feature>
<reference evidence="7 8" key="1">
    <citation type="submission" date="2020-02" db="EMBL/GenBank/DDBJ databases">
        <authorList>
            <person name="Feng H."/>
        </authorList>
    </citation>
    <scope>NUCLEOTIDE SEQUENCE [LARGE SCALE GENOMIC DNA]</scope>
    <source>
        <strain evidence="7 8">Gsoil 114</strain>
    </source>
</reference>
<dbReference type="PROSITE" id="PS00671">
    <property type="entry name" value="D_2_HYDROXYACID_DH_3"/>
    <property type="match status" value="1"/>
</dbReference>
<dbReference type="SUPFAM" id="SSF51735">
    <property type="entry name" value="NAD(P)-binding Rossmann-fold domains"/>
    <property type="match status" value="1"/>
</dbReference>